<dbReference type="FunCoup" id="A0A2P6MWP1">
    <property type="interactions" value="4"/>
</dbReference>
<dbReference type="SUPFAM" id="SSF48452">
    <property type="entry name" value="TPR-like"/>
    <property type="match status" value="1"/>
</dbReference>
<sequence>MNTSGLGSSQGQFADPLSMSRRTSMSDKFSSLENLPPRVKSTADAVPATLEGLKILIVSITSTSLAIAHVFEQNQGSWRSVVKLVDRLLIDVPHRHDMIQIRLCRIVANMKLRMHKAAQTELLELGDFDSAPNLFEDYPEQYGNLRGSMIPFTLRVLRAVLPLHLKASTSLDPLYELLTLCKTQMDSMTQYEEDIKKRDNRLANLEDSLTPLSSLCPPFHFTSTPIDVTQLVYDDYDVTFSTWNEREKGLTLLIATRMMMDKEYPTAIIMMMELLKKYPEDVTLLCSLGRIYLQLGNIRAATATFKQVESLMETQGELNRSTTIHMNRGYLALASDQFTTAINHFQHVLDIDPLNVVAANNKSICYLYTCNLAQAITSIEDFILKRPEVNVNETIVSNLCTLYDLKSDNSADRKKSVLSMVAKYAGDDFDFSVIKLNPTVDRMCVPSLSDVCVICALLHMLLRSDFPEKSRPCFSNIFVFGFRICEPRLATDPILLQFPETAATHR</sequence>
<comment type="caution">
    <text evidence="2">The sequence shown here is derived from an EMBL/GenBank/DDBJ whole genome shotgun (WGS) entry which is preliminary data.</text>
</comment>
<dbReference type="SMART" id="SM00028">
    <property type="entry name" value="TPR"/>
    <property type="match status" value="2"/>
</dbReference>
<keyword evidence="3" id="KW-1185">Reference proteome</keyword>
<gene>
    <name evidence="2" type="ORF">PROFUN_15420</name>
</gene>
<dbReference type="InParanoid" id="A0A2P6MWP1"/>
<dbReference type="InterPro" id="IPR019734">
    <property type="entry name" value="TPR_rpt"/>
</dbReference>
<dbReference type="InterPro" id="IPR011990">
    <property type="entry name" value="TPR-like_helical_dom_sf"/>
</dbReference>
<dbReference type="GO" id="GO:0030008">
    <property type="term" value="C:TRAPP complex"/>
    <property type="evidence" value="ECO:0007669"/>
    <property type="project" value="TreeGrafter"/>
</dbReference>
<proteinExistence type="predicted"/>
<dbReference type="AlphaFoldDB" id="A0A2P6MWP1"/>
<dbReference type="STRING" id="1890364.A0A2P6MWP1"/>
<dbReference type="PANTHER" id="PTHR21581:SF6">
    <property type="entry name" value="TRAFFICKING PROTEIN PARTICLE COMPLEX SUBUNIT 12"/>
    <property type="match status" value="1"/>
</dbReference>
<dbReference type="GO" id="GO:0005794">
    <property type="term" value="C:Golgi apparatus"/>
    <property type="evidence" value="ECO:0007669"/>
    <property type="project" value="TreeGrafter"/>
</dbReference>
<keyword evidence="1" id="KW-0802">TPR repeat</keyword>
<dbReference type="Pfam" id="PF13181">
    <property type="entry name" value="TPR_8"/>
    <property type="match status" value="1"/>
</dbReference>
<dbReference type="PANTHER" id="PTHR21581">
    <property type="entry name" value="D-ALANYL-D-ALANINE CARBOXYPEPTIDASE"/>
    <property type="match status" value="1"/>
</dbReference>
<evidence type="ECO:0000256" key="1">
    <source>
        <dbReference type="PROSITE-ProRule" id="PRU00339"/>
    </source>
</evidence>
<reference evidence="2 3" key="1">
    <citation type="journal article" date="2018" name="Genome Biol. Evol.">
        <title>Multiple Roots of Fruiting Body Formation in Amoebozoa.</title>
        <authorList>
            <person name="Hillmann F."/>
            <person name="Forbes G."/>
            <person name="Novohradska S."/>
            <person name="Ferling I."/>
            <person name="Riege K."/>
            <person name="Groth M."/>
            <person name="Westermann M."/>
            <person name="Marz M."/>
            <person name="Spaller T."/>
            <person name="Winckler T."/>
            <person name="Schaap P."/>
            <person name="Glockner G."/>
        </authorList>
    </citation>
    <scope>NUCLEOTIDE SEQUENCE [LARGE SCALE GENOMIC DNA]</scope>
    <source>
        <strain evidence="2 3">Jena</strain>
    </source>
</reference>
<evidence type="ECO:0000313" key="3">
    <source>
        <dbReference type="Proteomes" id="UP000241769"/>
    </source>
</evidence>
<dbReference type="Gene3D" id="1.25.40.10">
    <property type="entry name" value="Tetratricopeptide repeat domain"/>
    <property type="match status" value="1"/>
</dbReference>
<dbReference type="EMBL" id="MDYQ01000349">
    <property type="protein sequence ID" value="PRP76130.1"/>
    <property type="molecule type" value="Genomic_DNA"/>
</dbReference>
<accession>A0A2P6MWP1</accession>
<protein>
    <submittedName>
        <fullName evidence="2">Uncharacterized protein</fullName>
    </submittedName>
</protein>
<dbReference type="OrthoDB" id="428342at2759"/>
<feature type="repeat" description="TPR" evidence="1">
    <location>
        <begin position="322"/>
        <end position="355"/>
    </location>
</feature>
<dbReference type="PROSITE" id="PS50005">
    <property type="entry name" value="TPR"/>
    <property type="match status" value="1"/>
</dbReference>
<dbReference type="Proteomes" id="UP000241769">
    <property type="component" value="Unassembled WGS sequence"/>
</dbReference>
<name>A0A2P6MWP1_9EUKA</name>
<evidence type="ECO:0000313" key="2">
    <source>
        <dbReference type="EMBL" id="PRP76130.1"/>
    </source>
</evidence>
<organism evidence="2 3">
    <name type="scientific">Planoprotostelium fungivorum</name>
    <dbReference type="NCBI Taxonomy" id="1890364"/>
    <lineage>
        <taxon>Eukaryota</taxon>
        <taxon>Amoebozoa</taxon>
        <taxon>Evosea</taxon>
        <taxon>Variosea</taxon>
        <taxon>Cavosteliida</taxon>
        <taxon>Cavosteliaceae</taxon>
        <taxon>Planoprotostelium</taxon>
    </lineage>
</organism>